<dbReference type="InterPro" id="IPR011990">
    <property type="entry name" value="TPR-like_helical_dom_sf"/>
</dbReference>
<organism evidence="2 3">
    <name type="scientific">Corynebacterium marambiense</name>
    <dbReference type="NCBI Taxonomy" id="2765364"/>
    <lineage>
        <taxon>Bacteria</taxon>
        <taxon>Bacillati</taxon>
        <taxon>Actinomycetota</taxon>
        <taxon>Actinomycetes</taxon>
        <taxon>Mycobacteriales</taxon>
        <taxon>Corynebacteriaceae</taxon>
        <taxon>Corynebacterium</taxon>
    </lineage>
</organism>
<gene>
    <name evidence="2" type="ORF">JDV76_00260</name>
</gene>
<dbReference type="SUPFAM" id="SSF48452">
    <property type="entry name" value="TPR-like"/>
    <property type="match status" value="1"/>
</dbReference>
<feature type="region of interest" description="Disordered" evidence="1">
    <location>
        <begin position="412"/>
        <end position="432"/>
    </location>
</feature>
<name>A0ABS0VVM5_9CORY</name>
<feature type="compositionally biased region" description="Low complexity" evidence="1">
    <location>
        <begin position="415"/>
        <end position="424"/>
    </location>
</feature>
<keyword evidence="3" id="KW-1185">Reference proteome</keyword>
<accession>A0ABS0VVM5</accession>
<sequence length="896" mass="98772">MTEPDNQHDELRLLMQRADSTPWGSTCSELWAEAAQLAVDSDRLEESLICHAELCTAYCMDGRTYRCIAPFSYVEEMRSRRPDLFSAGLHHKHAWNLKYVLSAVANNPDVPVAQYRSLLDLMSGYYAELGDPGRAVAMRRLGFLRNTGEDGVEDAYAEWLNLPDSELADCAGCSPEQRVEYHASRGEWETAREIGEAALPDMEDSCSSQPEGLLTELLEPWLRTGQDARAWSAHVRGYRRYRRDPADLAQHADHLRYLALSGAAGRPERLERAEAILIRHLPWWERAEDHRDLLNLAAAAVVLLDRIPGATDRTLDVTLPGENLPWVTGIETLTRPTLAEARAWFLTLATMIAEHFDARPGMEHAVHVASLQRLIDPEPVAPLPAPAEGTVADVSGMFTPDEADYRVVASTETTAGPAADAAPGRDGGGDDEPPVVPIDVTGWWRGNGLAEALAANAAVGHEIETVHWHHAVHLLLDHPGLRTSPEAAGVPKDLEHAWRRAVEDAEWFLGIDLAAEPDAAAATTEDPAYRLIEDAAAALNSGRVMEACQAADTAMRTPSAEPVGVRLAALQFLSRGARDAGYLDEGIDCARQMLNLCAAAELPGLTFIAAQTLAELLISARRYHEAAEVLETALMKTSEYPGSRAELDLRQSLVQVFAKLEFHDEAGEELLKIAAHMARRKERERELGALQQAAVAFDHARETRRAVSTWHRIIEVSRSMWQEAGTRLTAGDSADEQLQERVDKYREAYALALYKCCATAVNQPGYVGDADMAVVDGLLDTLRALVNDPEHPGPKTPEWREADWLVDKAYMNLYAMRFLAAVDYATAAASGFERLGEPVDRARALMMASDARFYGDEPSEAVAIAREALEVLSGKRFIGHPVRRAAEQRIREIENN</sequence>
<dbReference type="RefSeq" id="WP_198734886.1">
    <property type="nucleotide sequence ID" value="NZ_JAEIOT010000004.1"/>
</dbReference>
<proteinExistence type="predicted"/>
<evidence type="ECO:0008006" key="4">
    <source>
        <dbReference type="Google" id="ProtNLM"/>
    </source>
</evidence>
<comment type="caution">
    <text evidence="2">The sequence shown here is derived from an EMBL/GenBank/DDBJ whole genome shotgun (WGS) entry which is preliminary data.</text>
</comment>
<dbReference type="Proteomes" id="UP000625574">
    <property type="component" value="Unassembled WGS sequence"/>
</dbReference>
<protein>
    <recommendedName>
        <fullName evidence="4">Tetratricopeptide repeat protein</fullName>
    </recommendedName>
</protein>
<dbReference type="EMBL" id="JAEIOT010000004">
    <property type="protein sequence ID" value="MBI8999418.1"/>
    <property type="molecule type" value="Genomic_DNA"/>
</dbReference>
<evidence type="ECO:0000313" key="2">
    <source>
        <dbReference type="EMBL" id="MBI8999418.1"/>
    </source>
</evidence>
<evidence type="ECO:0000313" key="3">
    <source>
        <dbReference type="Proteomes" id="UP000625574"/>
    </source>
</evidence>
<dbReference type="Gene3D" id="1.25.40.10">
    <property type="entry name" value="Tetratricopeptide repeat domain"/>
    <property type="match status" value="1"/>
</dbReference>
<reference evidence="2 3" key="1">
    <citation type="submission" date="2020-12" db="EMBL/GenBank/DDBJ databases">
        <title>Genome public.</title>
        <authorList>
            <person name="Sun Q."/>
        </authorList>
    </citation>
    <scope>NUCLEOTIDE SEQUENCE [LARGE SCALE GENOMIC DNA]</scope>
    <source>
        <strain evidence="2 3">CCM 8864</strain>
    </source>
</reference>
<evidence type="ECO:0000256" key="1">
    <source>
        <dbReference type="SAM" id="MobiDB-lite"/>
    </source>
</evidence>